<name>A0A7Z0EB94_9MICO</name>
<proteinExistence type="predicted"/>
<organism evidence="1 2">
    <name type="scientific">Glaciibacter psychrotolerans</name>
    <dbReference type="NCBI Taxonomy" id="670054"/>
    <lineage>
        <taxon>Bacteria</taxon>
        <taxon>Bacillati</taxon>
        <taxon>Actinomycetota</taxon>
        <taxon>Actinomycetes</taxon>
        <taxon>Micrococcales</taxon>
        <taxon>Microbacteriaceae</taxon>
        <taxon>Glaciibacter</taxon>
    </lineage>
</organism>
<gene>
    <name evidence="1" type="ORF">HNR05_000268</name>
</gene>
<dbReference type="AlphaFoldDB" id="A0A7Z0EB94"/>
<evidence type="ECO:0008006" key="3">
    <source>
        <dbReference type="Google" id="ProtNLM"/>
    </source>
</evidence>
<dbReference type="Proteomes" id="UP000537260">
    <property type="component" value="Unassembled WGS sequence"/>
</dbReference>
<dbReference type="Gene3D" id="6.10.140.530">
    <property type="match status" value="1"/>
</dbReference>
<evidence type="ECO:0000313" key="2">
    <source>
        <dbReference type="Proteomes" id="UP000537260"/>
    </source>
</evidence>
<sequence length="207" mass="23636">MNERTDPAALHQRARELWQASSMHDQPAELGDVGDKSAQCAVADEAIAGGNEPERDNGTKRAANWAGTLHRYEEFWRSTGRSARENTRDRARLPADERRLGEWARHQRRFDDRLCGYQRIRLDVSPAFSWDPHDAQWEASLAGCAAHREATGHLPRLHAKDASEFALARWLGRQLRQLKTHTLPARRHQQLSDLLAAHSTEREQPTQ</sequence>
<evidence type="ECO:0000313" key="1">
    <source>
        <dbReference type="EMBL" id="NYJ18477.1"/>
    </source>
</evidence>
<comment type="caution">
    <text evidence="1">The sequence shown here is derived from an EMBL/GenBank/DDBJ whole genome shotgun (WGS) entry which is preliminary data.</text>
</comment>
<dbReference type="RefSeq" id="WP_179577384.1">
    <property type="nucleotide sequence ID" value="NZ_JACCFM010000001.1"/>
</dbReference>
<protein>
    <recommendedName>
        <fullName evidence="3">Helicase-associated domain-containing protein</fullName>
    </recommendedName>
</protein>
<accession>A0A7Z0EB94</accession>
<reference evidence="1 2" key="1">
    <citation type="submission" date="2020-07" db="EMBL/GenBank/DDBJ databases">
        <title>Sequencing the genomes of 1000 actinobacteria strains.</title>
        <authorList>
            <person name="Klenk H.-P."/>
        </authorList>
    </citation>
    <scope>NUCLEOTIDE SEQUENCE [LARGE SCALE GENOMIC DNA]</scope>
    <source>
        <strain evidence="1 2">LI1</strain>
    </source>
</reference>
<dbReference type="EMBL" id="JACCFM010000001">
    <property type="protein sequence ID" value="NYJ18477.1"/>
    <property type="molecule type" value="Genomic_DNA"/>
</dbReference>
<keyword evidence="2" id="KW-1185">Reference proteome</keyword>